<evidence type="ECO:0000256" key="7">
    <source>
        <dbReference type="SAM" id="Phobius"/>
    </source>
</evidence>
<dbReference type="InterPro" id="IPR045018">
    <property type="entry name" value="Azg-like"/>
</dbReference>
<dbReference type="KEGG" id="aaqu:D3M96_08190"/>
<evidence type="ECO:0000313" key="8">
    <source>
        <dbReference type="EMBL" id="AYN20507.1"/>
    </source>
</evidence>
<dbReference type="RefSeq" id="WP_094196215.1">
    <property type="nucleotide sequence ID" value="NZ_CP022390.1"/>
</dbReference>
<evidence type="ECO:0000256" key="1">
    <source>
        <dbReference type="ARBA" id="ARBA00004141"/>
    </source>
</evidence>
<feature type="transmembrane region" description="Helical" evidence="7">
    <location>
        <begin position="214"/>
        <end position="232"/>
    </location>
</feature>
<reference evidence="8 9" key="1">
    <citation type="submission" date="2018-09" db="EMBL/GenBank/DDBJ databases">
        <title>Complete genome sequence of the hydrocarbonoclastic bacterium Alcaligenes aquatilis QD168, isolated from a crude-oil polluted marine sediment of Central Chile.</title>
        <authorList>
            <person name="Duran R.E."/>
            <person name="Barra B."/>
            <person name="Salva-Serra F."/>
            <person name="Mendez V."/>
            <person name="Moore E.R.B."/>
            <person name="Seeger M."/>
        </authorList>
    </citation>
    <scope>NUCLEOTIDE SEQUENCE [LARGE SCALE GENOMIC DNA]</scope>
    <source>
        <strain evidence="8 9">QD168</strain>
    </source>
</reference>
<evidence type="ECO:0000256" key="4">
    <source>
        <dbReference type="ARBA" id="ARBA00022692"/>
    </source>
</evidence>
<proteinExistence type="inferred from homology"/>
<feature type="transmembrane region" description="Helical" evidence="7">
    <location>
        <begin position="151"/>
        <end position="170"/>
    </location>
</feature>
<evidence type="ECO:0000313" key="9">
    <source>
        <dbReference type="Proteomes" id="UP000268070"/>
    </source>
</evidence>
<dbReference type="GO" id="GO:0015208">
    <property type="term" value="F:guanine transmembrane transporter activity"/>
    <property type="evidence" value="ECO:0007669"/>
    <property type="project" value="TreeGrafter"/>
</dbReference>
<dbReference type="OrthoDB" id="9808458at2"/>
<feature type="transmembrane region" description="Helical" evidence="7">
    <location>
        <begin position="252"/>
        <end position="280"/>
    </location>
</feature>
<dbReference type="GO" id="GO:0005886">
    <property type="term" value="C:plasma membrane"/>
    <property type="evidence" value="ECO:0007669"/>
    <property type="project" value="TreeGrafter"/>
</dbReference>
<protein>
    <submittedName>
        <fullName evidence="8">NCS2 family permease</fullName>
    </submittedName>
</protein>
<feature type="transmembrane region" description="Helical" evidence="7">
    <location>
        <begin position="345"/>
        <end position="364"/>
    </location>
</feature>
<evidence type="ECO:0000256" key="2">
    <source>
        <dbReference type="ARBA" id="ARBA00005697"/>
    </source>
</evidence>
<comment type="subcellular location">
    <subcellularLocation>
        <location evidence="1">Membrane</location>
        <topology evidence="1">Multi-pass membrane protein</topology>
    </subcellularLocation>
</comment>
<feature type="transmembrane region" description="Helical" evidence="7">
    <location>
        <begin position="71"/>
        <end position="90"/>
    </location>
</feature>
<feature type="transmembrane region" description="Helical" evidence="7">
    <location>
        <begin position="182"/>
        <end position="207"/>
    </location>
</feature>
<evidence type="ECO:0000256" key="3">
    <source>
        <dbReference type="ARBA" id="ARBA00022448"/>
    </source>
</evidence>
<feature type="transmembrane region" description="Helical" evidence="7">
    <location>
        <begin position="95"/>
        <end position="114"/>
    </location>
</feature>
<dbReference type="PANTHER" id="PTHR43337:SF4">
    <property type="entry name" value="GUANINE_HYPOXANTHINE PERMEASE GHXQ"/>
    <property type="match status" value="1"/>
</dbReference>
<dbReference type="Proteomes" id="UP000268070">
    <property type="component" value="Chromosome"/>
</dbReference>
<feature type="transmembrane region" description="Helical" evidence="7">
    <location>
        <begin position="399"/>
        <end position="428"/>
    </location>
</feature>
<accession>A0A3G2HTZ0</accession>
<feature type="transmembrane region" description="Helical" evidence="7">
    <location>
        <begin position="440"/>
        <end position="458"/>
    </location>
</feature>
<dbReference type="Pfam" id="PF00860">
    <property type="entry name" value="Xan_ur_permease"/>
    <property type="match status" value="1"/>
</dbReference>
<sequence>MAEQESALRPGQQALVPPLAGGWLQKHFAYTERGSSLRQEVLAGLTTFLAMVYSVFVVPSMLGKAGFDTSSVFVAVCLTSAFGSLLMGLWANLPIAVGCALSLTAFLAFDLVLGQQLSPAVALGAVFLMGLIFTLISATGIRTWILRNLPLGIAHGTGIGIGLFLLMIASNEVGLVTRNTGAGLPVALGDVTSMPVWLSVLGLAAIFGLERRRVTGGILLVILGLSAVGLIFDPNVRFTGLFAMPSLLGEHSLIGAMDIGGALNAVVLPSVLALVMTAVFDATGTIRAVAGNAGQLDKDGQIINGSRALTTDSLSSLVSASLGASPAAAYIESAAGTAAGGRTGLTAVVVGLGFLMLIFLSPLAGLVPSYATAPALMYVGLLMLGGVRHLNTDDTVDTMAGLVCAVFIVLTVNIVTGIMLGFCTLVLGRLFSGELRRLNVGTVLIALALAVFYLGGWAL</sequence>
<feature type="transmembrane region" description="Helical" evidence="7">
    <location>
        <begin position="370"/>
        <end position="387"/>
    </location>
</feature>
<dbReference type="InterPro" id="IPR006043">
    <property type="entry name" value="NCS2"/>
</dbReference>
<name>A0A3G2HTZ0_9BURK</name>
<keyword evidence="3" id="KW-0813">Transport</keyword>
<dbReference type="AlphaFoldDB" id="A0A3G2HTZ0"/>
<feature type="transmembrane region" description="Helical" evidence="7">
    <location>
        <begin position="41"/>
        <end position="59"/>
    </location>
</feature>
<keyword evidence="6 7" id="KW-0472">Membrane</keyword>
<dbReference type="EMBL" id="CP032153">
    <property type="protein sequence ID" value="AYN20507.1"/>
    <property type="molecule type" value="Genomic_DNA"/>
</dbReference>
<dbReference type="PANTHER" id="PTHR43337">
    <property type="entry name" value="XANTHINE/URACIL PERMEASE C887.17-RELATED"/>
    <property type="match status" value="1"/>
</dbReference>
<evidence type="ECO:0000256" key="6">
    <source>
        <dbReference type="ARBA" id="ARBA00023136"/>
    </source>
</evidence>
<comment type="similarity">
    <text evidence="2">Belongs to the nucleobase:cation symporter-2 (NCS2) (TC 2.A.40) family. Azg-like subfamily.</text>
</comment>
<organism evidence="8 9">
    <name type="scientific">Alcaligenes aquatilis</name>
    <dbReference type="NCBI Taxonomy" id="323284"/>
    <lineage>
        <taxon>Bacteria</taxon>
        <taxon>Pseudomonadati</taxon>
        <taxon>Pseudomonadota</taxon>
        <taxon>Betaproteobacteria</taxon>
        <taxon>Burkholderiales</taxon>
        <taxon>Alcaligenaceae</taxon>
        <taxon>Alcaligenes</taxon>
    </lineage>
</organism>
<keyword evidence="4 7" id="KW-0812">Transmembrane</keyword>
<feature type="transmembrane region" description="Helical" evidence="7">
    <location>
        <begin position="120"/>
        <end position="139"/>
    </location>
</feature>
<evidence type="ECO:0000256" key="5">
    <source>
        <dbReference type="ARBA" id="ARBA00022989"/>
    </source>
</evidence>
<keyword evidence="5 7" id="KW-1133">Transmembrane helix</keyword>
<gene>
    <name evidence="8" type="ORF">D3M96_08190</name>
</gene>